<evidence type="ECO:0000313" key="7">
    <source>
        <dbReference type="Proteomes" id="UP000193642"/>
    </source>
</evidence>
<proteinExistence type="predicted"/>
<dbReference type="AlphaFoldDB" id="A0A1Y2CQ56"/>
<reference evidence="6 7" key="1">
    <citation type="submission" date="2016-07" db="EMBL/GenBank/DDBJ databases">
        <title>Pervasive Adenine N6-methylation of Active Genes in Fungi.</title>
        <authorList>
            <consortium name="DOE Joint Genome Institute"/>
            <person name="Mondo S.J."/>
            <person name="Dannebaum R.O."/>
            <person name="Kuo R.C."/>
            <person name="Labutti K."/>
            <person name="Haridas S."/>
            <person name="Kuo A."/>
            <person name="Salamov A."/>
            <person name="Ahrendt S.R."/>
            <person name="Lipzen A."/>
            <person name="Sullivan W."/>
            <person name="Andreopoulos W.B."/>
            <person name="Clum A."/>
            <person name="Lindquist E."/>
            <person name="Daum C."/>
            <person name="Ramamoorthy G.K."/>
            <person name="Gryganskyi A."/>
            <person name="Culley D."/>
            <person name="Magnuson J.K."/>
            <person name="James T.Y."/>
            <person name="O'Malley M.A."/>
            <person name="Stajich J.E."/>
            <person name="Spatafora J.W."/>
            <person name="Visel A."/>
            <person name="Grigoriev I.V."/>
        </authorList>
    </citation>
    <scope>NUCLEOTIDE SEQUENCE [LARGE SCALE GENOMIC DNA]</scope>
    <source>
        <strain evidence="6 7">JEL800</strain>
    </source>
</reference>
<name>A0A1Y2CQ56_9FUNG</name>
<evidence type="ECO:0000313" key="6">
    <source>
        <dbReference type="EMBL" id="ORY48485.1"/>
    </source>
</evidence>
<evidence type="ECO:0000259" key="5">
    <source>
        <dbReference type="Pfam" id="PF01094"/>
    </source>
</evidence>
<keyword evidence="3" id="KW-1133">Transmembrane helix</keyword>
<dbReference type="Gene3D" id="3.40.50.2300">
    <property type="match status" value="2"/>
</dbReference>
<dbReference type="OrthoDB" id="2150198at2759"/>
<dbReference type="GO" id="GO:0016020">
    <property type="term" value="C:membrane"/>
    <property type="evidence" value="ECO:0007669"/>
    <property type="project" value="UniProtKB-SubCell"/>
</dbReference>
<dbReference type="Pfam" id="PF01094">
    <property type="entry name" value="ANF_receptor"/>
    <property type="match status" value="1"/>
</dbReference>
<accession>A0A1Y2CQ56</accession>
<evidence type="ECO:0000256" key="4">
    <source>
        <dbReference type="ARBA" id="ARBA00023136"/>
    </source>
</evidence>
<protein>
    <recommendedName>
        <fullName evidence="5">Receptor ligand binding region domain-containing protein</fullName>
    </recommendedName>
</protein>
<evidence type="ECO:0000256" key="1">
    <source>
        <dbReference type="ARBA" id="ARBA00004370"/>
    </source>
</evidence>
<dbReference type="InterPro" id="IPR001828">
    <property type="entry name" value="ANF_lig-bd_rcpt"/>
</dbReference>
<comment type="subcellular location">
    <subcellularLocation>
        <location evidence="1">Membrane</location>
    </subcellularLocation>
</comment>
<evidence type="ECO:0000256" key="2">
    <source>
        <dbReference type="ARBA" id="ARBA00022692"/>
    </source>
</evidence>
<dbReference type="EMBL" id="MCGO01000011">
    <property type="protein sequence ID" value="ORY48485.1"/>
    <property type="molecule type" value="Genomic_DNA"/>
</dbReference>
<dbReference type="SUPFAM" id="SSF53822">
    <property type="entry name" value="Periplasmic binding protein-like I"/>
    <property type="match status" value="1"/>
</dbReference>
<gene>
    <name evidence="6" type="ORF">BCR33DRAFT_735372</name>
</gene>
<keyword evidence="7" id="KW-1185">Reference proteome</keyword>
<dbReference type="InterPro" id="IPR028082">
    <property type="entry name" value="Peripla_BP_I"/>
</dbReference>
<keyword evidence="2" id="KW-0812">Transmembrane</keyword>
<dbReference type="Proteomes" id="UP000193642">
    <property type="component" value="Unassembled WGS sequence"/>
</dbReference>
<feature type="domain" description="Receptor ligand binding region" evidence="5">
    <location>
        <begin position="74"/>
        <end position="381"/>
    </location>
</feature>
<comment type="caution">
    <text evidence="6">The sequence shown here is derived from an EMBL/GenBank/DDBJ whole genome shotgun (WGS) entry which is preliminary data.</text>
</comment>
<keyword evidence="4" id="KW-0472">Membrane</keyword>
<evidence type="ECO:0000256" key="3">
    <source>
        <dbReference type="ARBA" id="ARBA00022989"/>
    </source>
</evidence>
<sequence length="399" mass="45001">MGETGSLFDNPRTKPTNQSITIAFLGPYVDCDRLTLNGSLVVSGMETLNVTQYSDWNSMSTFNIFMYLEFGAMAAIRDINRNPNVLPNIHINVKRFNVVTPDSFGTINGGYVVSQTIVPIAETHTDVIALFGDITGYRIPAVTSFYKLPAIDPRGFNYGLLDRIKYPYYMQLDAMGGMPEVLILLLNRFKVTRLAMICEKRDPMCITMTRALQQNGFNILLLLDIHSDPDYIGLWLKKTNARYIYLDGPSYQLSFMYEKLASKGFVGKDFVYFGPFCPEVLQTPSTEQAVNDYRKGFIYLGGFNDMTEDIKLLQQHVLDTVSTFTRSGFKFINSHEMLTALSFNITDEIATYTNLFASYDSIWTLAAGIDKVLKHQPNLIHENIKLCLNSSAFMNTGIA</sequence>
<organism evidence="6 7">
    <name type="scientific">Rhizoclosmatium globosum</name>
    <dbReference type="NCBI Taxonomy" id="329046"/>
    <lineage>
        <taxon>Eukaryota</taxon>
        <taxon>Fungi</taxon>
        <taxon>Fungi incertae sedis</taxon>
        <taxon>Chytridiomycota</taxon>
        <taxon>Chytridiomycota incertae sedis</taxon>
        <taxon>Chytridiomycetes</taxon>
        <taxon>Chytridiales</taxon>
        <taxon>Chytriomycetaceae</taxon>
        <taxon>Rhizoclosmatium</taxon>
    </lineage>
</organism>